<name>A0ABS6L9P9_9GAMM</name>
<protein>
    <submittedName>
        <fullName evidence="1">Uncharacterized protein</fullName>
    </submittedName>
</protein>
<gene>
    <name evidence="1" type="ORF">J1784_01215</name>
</gene>
<keyword evidence="2" id="KW-1185">Reference proteome</keyword>
<evidence type="ECO:0000313" key="1">
    <source>
        <dbReference type="EMBL" id="MBU9843663.1"/>
    </source>
</evidence>
<sequence length="108" mass="12262">MTDINAKTIDISSISKTSELLCLLLQKIEEAECDSLPGIYKKLITLNETLEHRDLFDDGSNRGKAFNLTVDIEEQIFEQIGYAEETHRLLRDLIENLDILASSLHDVI</sequence>
<dbReference type="RefSeq" id="WP_217147712.1">
    <property type="nucleotide sequence ID" value="NZ_JAFMOY010000094.1"/>
</dbReference>
<reference evidence="1 2" key="1">
    <citation type="submission" date="2021-03" db="EMBL/GenBank/DDBJ databases">
        <title>Five novel Rahnella species.</title>
        <authorList>
            <person name="Brady C."/>
            <person name="Asselin J."/>
            <person name="Beer S."/>
            <person name="Bruberg M.B."/>
            <person name="Crampton B."/>
            <person name="Venter S."/>
            <person name="Arnold D."/>
            <person name="Denman S."/>
        </authorList>
    </citation>
    <scope>NUCLEOTIDE SEQUENCE [LARGE SCALE GENOMIC DNA]</scope>
    <source>
        <strain evidence="1 2">FRB 231</strain>
    </source>
</reference>
<dbReference type="Proteomes" id="UP000739284">
    <property type="component" value="Unassembled WGS sequence"/>
</dbReference>
<proteinExistence type="predicted"/>
<comment type="caution">
    <text evidence="1">The sequence shown here is derived from an EMBL/GenBank/DDBJ whole genome shotgun (WGS) entry which is preliminary data.</text>
</comment>
<evidence type="ECO:0000313" key="2">
    <source>
        <dbReference type="Proteomes" id="UP000739284"/>
    </source>
</evidence>
<dbReference type="EMBL" id="JAFMOY010000094">
    <property type="protein sequence ID" value="MBU9843663.1"/>
    <property type="molecule type" value="Genomic_DNA"/>
</dbReference>
<accession>A0ABS6L9P9</accession>
<organism evidence="1 2">
    <name type="scientific">Rahnella ecdela</name>
    <dbReference type="NCBI Taxonomy" id="2816250"/>
    <lineage>
        <taxon>Bacteria</taxon>
        <taxon>Pseudomonadati</taxon>
        <taxon>Pseudomonadota</taxon>
        <taxon>Gammaproteobacteria</taxon>
        <taxon>Enterobacterales</taxon>
        <taxon>Yersiniaceae</taxon>
        <taxon>Rahnella</taxon>
    </lineage>
</organism>